<dbReference type="EMBL" id="JBHSGN010000122">
    <property type="protein sequence ID" value="MFC4676171.1"/>
    <property type="molecule type" value="Genomic_DNA"/>
</dbReference>
<keyword evidence="1" id="KW-0812">Transmembrane</keyword>
<keyword evidence="3" id="KW-1185">Reference proteome</keyword>
<evidence type="ECO:0000313" key="3">
    <source>
        <dbReference type="Proteomes" id="UP001596023"/>
    </source>
</evidence>
<reference evidence="3" key="1">
    <citation type="journal article" date="2019" name="Int. J. Syst. Evol. Microbiol.">
        <title>The Global Catalogue of Microorganisms (GCM) 10K type strain sequencing project: providing services to taxonomists for standard genome sequencing and annotation.</title>
        <authorList>
            <consortium name="The Broad Institute Genomics Platform"/>
            <consortium name="The Broad Institute Genome Sequencing Center for Infectious Disease"/>
            <person name="Wu L."/>
            <person name="Ma J."/>
        </authorList>
    </citation>
    <scope>NUCLEOTIDE SEQUENCE [LARGE SCALE GENOMIC DNA]</scope>
    <source>
        <strain evidence="3">CCUG 66188</strain>
    </source>
</reference>
<evidence type="ECO:0000256" key="1">
    <source>
        <dbReference type="SAM" id="Phobius"/>
    </source>
</evidence>
<name>A0ABV9L2W8_9BACT</name>
<keyword evidence="1" id="KW-0472">Membrane</keyword>
<evidence type="ECO:0000313" key="2">
    <source>
        <dbReference type="EMBL" id="MFC4676171.1"/>
    </source>
</evidence>
<keyword evidence="1" id="KW-1133">Transmembrane helix</keyword>
<proteinExistence type="predicted"/>
<organism evidence="2 3">
    <name type="scientific">Dysgonomonas termitidis</name>
    <dbReference type="NCBI Taxonomy" id="1516126"/>
    <lineage>
        <taxon>Bacteria</taxon>
        <taxon>Pseudomonadati</taxon>
        <taxon>Bacteroidota</taxon>
        <taxon>Bacteroidia</taxon>
        <taxon>Bacteroidales</taxon>
        <taxon>Dysgonomonadaceae</taxon>
        <taxon>Dysgonomonas</taxon>
    </lineage>
</organism>
<sequence>MEKSIKSNVWLETMTFLIATKNWIIEIWLLFILGLRLRMAIKLADMKHFIRDKRYFVYPDRISGGLLVLNNDEIDIRKKQKLMPPGMKYLEIRNRCFYVTATKRYGTDAPTEIEKKEMRDRYLNWQKLLKPFFRKARVGIPVVKKKK</sequence>
<gene>
    <name evidence="2" type="ORF">ACFO6W_21015</name>
</gene>
<accession>A0ABV9L2W8</accession>
<feature type="transmembrane region" description="Helical" evidence="1">
    <location>
        <begin position="23"/>
        <end position="41"/>
    </location>
</feature>
<dbReference type="RefSeq" id="WP_380000127.1">
    <property type="nucleotide sequence ID" value="NZ_JBHSGN010000122.1"/>
</dbReference>
<comment type="caution">
    <text evidence="2">The sequence shown here is derived from an EMBL/GenBank/DDBJ whole genome shotgun (WGS) entry which is preliminary data.</text>
</comment>
<protein>
    <submittedName>
        <fullName evidence="2">Uncharacterized protein</fullName>
    </submittedName>
</protein>
<dbReference type="Proteomes" id="UP001596023">
    <property type="component" value="Unassembled WGS sequence"/>
</dbReference>